<dbReference type="EMBL" id="BAABLO010000004">
    <property type="protein sequence ID" value="GAA4720700.1"/>
    <property type="molecule type" value="Genomic_DNA"/>
</dbReference>
<name>A0ABP8Y6C8_9MICO</name>
<proteinExistence type="predicted"/>
<keyword evidence="2" id="KW-1185">Reference proteome</keyword>
<dbReference type="Proteomes" id="UP001500556">
    <property type="component" value="Unassembled WGS sequence"/>
</dbReference>
<evidence type="ECO:0000313" key="2">
    <source>
        <dbReference type="Proteomes" id="UP001500556"/>
    </source>
</evidence>
<reference evidence="2" key="1">
    <citation type="journal article" date="2019" name="Int. J. Syst. Evol. Microbiol.">
        <title>The Global Catalogue of Microorganisms (GCM) 10K type strain sequencing project: providing services to taxonomists for standard genome sequencing and annotation.</title>
        <authorList>
            <consortium name="The Broad Institute Genomics Platform"/>
            <consortium name="The Broad Institute Genome Sequencing Center for Infectious Disease"/>
            <person name="Wu L."/>
            <person name="Ma J."/>
        </authorList>
    </citation>
    <scope>NUCLEOTIDE SEQUENCE [LARGE SCALE GENOMIC DNA]</scope>
    <source>
        <strain evidence="2">JCM 18961</strain>
    </source>
</reference>
<organism evidence="1 2">
    <name type="scientific">Pedococcus ginsenosidimutans</name>
    <dbReference type="NCBI Taxonomy" id="490570"/>
    <lineage>
        <taxon>Bacteria</taxon>
        <taxon>Bacillati</taxon>
        <taxon>Actinomycetota</taxon>
        <taxon>Actinomycetes</taxon>
        <taxon>Micrococcales</taxon>
        <taxon>Intrasporangiaceae</taxon>
        <taxon>Pedococcus</taxon>
    </lineage>
</organism>
<accession>A0ABP8Y6C8</accession>
<comment type="caution">
    <text evidence="1">The sequence shown here is derived from an EMBL/GenBank/DDBJ whole genome shotgun (WGS) entry which is preliminary data.</text>
</comment>
<protein>
    <recommendedName>
        <fullName evidence="3">ANTAR domain-containing protein</fullName>
    </recommendedName>
</protein>
<dbReference type="RefSeq" id="WP_345502584.1">
    <property type="nucleotide sequence ID" value="NZ_BAABLO010000004.1"/>
</dbReference>
<gene>
    <name evidence="1" type="ORF">GCM10025782_17830</name>
</gene>
<sequence length="216" mass="23006">MTPRPPGVSGTRFALDAIAETARALAGASVDEVLRMSPSLALRAVPEASSALLSMRCPDELQPMWSRAERGGHAPRPPGPGSPCPVLSLRVATHDRWAWGYLVLTTELDEGLIGVAALTAELVAVHIEQAMDLAHLREVDDGMRVALAHARDIGMAIGISLANTDAAGQAAHRLGQSLDRQTQWELTAIAGASQHEHTDEVPVRRLRLVRGSDDDG</sequence>
<evidence type="ECO:0008006" key="3">
    <source>
        <dbReference type="Google" id="ProtNLM"/>
    </source>
</evidence>
<evidence type="ECO:0000313" key="1">
    <source>
        <dbReference type="EMBL" id="GAA4720700.1"/>
    </source>
</evidence>